<gene>
    <name evidence="3" type="ORF">LACBIDRAFT_306206</name>
</gene>
<dbReference type="GeneID" id="6070215"/>
<evidence type="ECO:0000256" key="1">
    <source>
        <dbReference type="SAM" id="MobiDB-lite"/>
    </source>
</evidence>
<keyword evidence="4" id="KW-1185">Reference proteome</keyword>
<dbReference type="GO" id="GO:0005634">
    <property type="term" value="C:nucleus"/>
    <property type="evidence" value="ECO:0007669"/>
    <property type="project" value="TreeGrafter"/>
</dbReference>
<evidence type="ECO:0000259" key="2">
    <source>
        <dbReference type="Pfam" id="PF00753"/>
    </source>
</evidence>
<dbReference type="RefSeq" id="XP_001874963.1">
    <property type="nucleotide sequence ID" value="XM_001874928.1"/>
</dbReference>
<dbReference type="AlphaFoldDB" id="B0CT58"/>
<sequence>MLFLPQRILRIRPINSCRRPPRRASSHIRYLDNRKMPQHMSVLFLGTSSGGGPSESRNCSSLVCEFLKDSSLWSSAVVDCAEGTIRQFQFQPSNTYQVRPNKITKIFITHMHADHIMGIVPLLRNVLFPPPAGSQPSTSSHRALVSFTLSCNRRRILSISFQPKIEIYGPAGIRTFVRQIMKMTFTNTADNYTVHELLSENDPVTPCDHADPLHAVSRFAIAEQNILHVNEVEGKDIRASADGSWKNITGDLGDIVVNAGPIEHRDPCIGYVFTETQAPYRKIVILGDTHDPSAIAPLCINPSPSLLIHEATDAHIPAHADATGRLAKRRPEEVREKALLRGHSVPEMAGSFAKRVGAAKLVLNHIGGRFPAPRHSRDGRAMVIREIERQATQAWDSGERAMAAWDFMRVSIPVAEDMGYGRGIDSGEGEIKTEVLEVDFDYRSVSASGSAAWSTTTTTINTERHWEGNPRKKRRP</sequence>
<evidence type="ECO:0000313" key="3">
    <source>
        <dbReference type="EMBL" id="EDR14404.1"/>
    </source>
</evidence>
<name>B0CT58_LACBS</name>
<dbReference type="OrthoDB" id="527344at2759"/>
<accession>B0CT58</accession>
<dbReference type="Pfam" id="PF00753">
    <property type="entry name" value="Lactamase_B"/>
    <property type="match status" value="1"/>
</dbReference>
<dbReference type="InterPro" id="IPR036866">
    <property type="entry name" value="RibonucZ/Hydroxyglut_hydro"/>
</dbReference>
<proteinExistence type="predicted"/>
<dbReference type="Gene3D" id="3.60.15.10">
    <property type="entry name" value="Ribonuclease Z/Hydroxyacylglutathione hydrolase-like"/>
    <property type="match status" value="1"/>
</dbReference>
<dbReference type="HOGENOM" id="CLU_031317_4_2_1"/>
<dbReference type="PANTHER" id="PTHR46018">
    <property type="entry name" value="ZINC PHOSPHODIESTERASE ELAC PROTEIN 1"/>
    <property type="match status" value="1"/>
</dbReference>
<dbReference type="STRING" id="486041.B0CT58"/>
<dbReference type="PANTHER" id="PTHR46018:SF2">
    <property type="entry name" value="ZINC PHOSPHODIESTERASE ELAC PROTEIN 1"/>
    <property type="match status" value="1"/>
</dbReference>
<feature type="region of interest" description="Disordered" evidence="1">
    <location>
        <begin position="454"/>
        <end position="476"/>
    </location>
</feature>
<dbReference type="InParanoid" id="B0CT58"/>
<dbReference type="KEGG" id="lbc:LACBIDRAFT_306206"/>
<protein>
    <submittedName>
        <fullName evidence="3">Predicted protein</fullName>
    </submittedName>
</protein>
<organism evidence="4">
    <name type="scientific">Laccaria bicolor (strain S238N-H82 / ATCC MYA-4686)</name>
    <name type="common">Bicoloured deceiver</name>
    <name type="synonym">Laccaria laccata var. bicolor</name>
    <dbReference type="NCBI Taxonomy" id="486041"/>
    <lineage>
        <taxon>Eukaryota</taxon>
        <taxon>Fungi</taxon>
        <taxon>Dikarya</taxon>
        <taxon>Basidiomycota</taxon>
        <taxon>Agaricomycotina</taxon>
        <taxon>Agaricomycetes</taxon>
        <taxon>Agaricomycetidae</taxon>
        <taxon>Agaricales</taxon>
        <taxon>Agaricineae</taxon>
        <taxon>Hydnangiaceae</taxon>
        <taxon>Laccaria</taxon>
    </lineage>
</organism>
<dbReference type="InterPro" id="IPR001279">
    <property type="entry name" value="Metallo-B-lactamas"/>
</dbReference>
<evidence type="ECO:0000313" key="4">
    <source>
        <dbReference type="Proteomes" id="UP000001194"/>
    </source>
</evidence>
<dbReference type="Proteomes" id="UP000001194">
    <property type="component" value="Unassembled WGS sequence"/>
</dbReference>
<feature type="domain" description="Metallo-beta-lactamase" evidence="2">
    <location>
        <begin position="76"/>
        <end position="124"/>
    </location>
</feature>
<dbReference type="EMBL" id="DS547092">
    <property type="protein sequence ID" value="EDR14404.1"/>
    <property type="molecule type" value="Genomic_DNA"/>
</dbReference>
<dbReference type="SUPFAM" id="SSF56281">
    <property type="entry name" value="Metallo-hydrolase/oxidoreductase"/>
    <property type="match status" value="1"/>
</dbReference>
<dbReference type="GO" id="GO:0042781">
    <property type="term" value="F:3'-tRNA processing endoribonuclease activity"/>
    <property type="evidence" value="ECO:0007669"/>
    <property type="project" value="TreeGrafter"/>
</dbReference>
<reference evidence="3 4" key="1">
    <citation type="journal article" date="2008" name="Nature">
        <title>The genome of Laccaria bicolor provides insights into mycorrhizal symbiosis.</title>
        <authorList>
            <person name="Martin F."/>
            <person name="Aerts A."/>
            <person name="Ahren D."/>
            <person name="Brun A."/>
            <person name="Danchin E.G.J."/>
            <person name="Duchaussoy F."/>
            <person name="Gibon J."/>
            <person name="Kohler A."/>
            <person name="Lindquist E."/>
            <person name="Pereda V."/>
            <person name="Salamov A."/>
            <person name="Shapiro H.J."/>
            <person name="Wuyts J."/>
            <person name="Blaudez D."/>
            <person name="Buee M."/>
            <person name="Brokstein P."/>
            <person name="Canbaeck B."/>
            <person name="Cohen D."/>
            <person name="Courty P.E."/>
            <person name="Coutinho P.M."/>
            <person name="Delaruelle C."/>
            <person name="Detter J.C."/>
            <person name="Deveau A."/>
            <person name="DiFazio S."/>
            <person name="Duplessis S."/>
            <person name="Fraissinet-Tachet L."/>
            <person name="Lucic E."/>
            <person name="Frey-Klett P."/>
            <person name="Fourrey C."/>
            <person name="Feussner I."/>
            <person name="Gay G."/>
            <person name="Grimwood J."/>
            <person name="Hoegger P.J."/>
            <person name="Jain P."/>
            <person name="Kilaru S."/>
            <person name="Labbe J."/>
            <person name="Lin Y.C."/>
            <person name="Legue V."/>
            <person name="Le Tacon F."/>
            <person name="Marmeisse R."/>
            <person name="Melayah D."/>
            <person name="Montanini B."/>
            <person name="Muratet M."/>
            <person name="Nehls U."/>
            <person name="Niculita-Hirzel H."/>
            <person name="Oudot-Le Secq M.P."/>
            <person name="Peter M."/>
            <person name="Quesneville H."/>
            <person name="Rajashekar B."/>
            <person name="Reich M."/>
            <person name="Rouhier N."/>
            <person name="Schmutz J."/>
            <person name="Yin T."/>
            <person name="Chalot M."/>
            <person name="Henrissat B."/>
            <person name="Kuees U."/>
            <person name="Lucas S."/>
            <person name="Van de Peer Y."/>
            <person name="Podila G.K."/>
            <person name="Polle A."/>
            <person name="Pukkila P.J."/>
            <person name="Richardson P.M."/>
            <person name="Rouze P."/>
            <person name="Sanders I.R."/>
            <person name="Stajich J.E."/>
            <person name="Tunlid A."/>
            <person name="Tuskan G."/>
            <person name="Grigoriev I.V."/>
        </authorList>
    </citation>
    <scope>NUCLEOTIDE SEQUENCE [LARGE SCALE GENOMIC DNA]</scope>
    <source>
        <strain evidence="4">S238N-H82 / ATCC MYA-4686</strain>
    </source>
</reference>